<dbReference type="Proteomes" id="UP000838749">
    <property type="component" value="Unassembled WGS sequence"/>
</dbReference>
<organism evidence="1 2">
    <name type="scientific">Paenibacillus pseudetheri</name>
    <dbReference type="NCBI Taxonomy" id="2897682"/>
    <lineage>
        <taxon>Bacteria</taxon>
        <taxon>Bacillati</taxon>
        <taxon>Bacillota</taxon>
        <taxon>Bacilli</taxon>
        <taxon>Bacillales</taxon>
        <taxon>Paenibacillaceae</taxon>
        <taxon>Paenibacillus</taxon>
    </lineage>
</organism>
<comment type="caution">
    <text evidence="1">The sequence shown here is derived from an EMBL/GenBank/DDBJ whole genome shotgun (WGS) entry which is preliminary data.</text>
</comment>
<accession>A0ABN8FR56</accession>
<evidence type="ECO:0000313" key="2">
    <source>
        <dbReference type="Proteomes" id="UP000838749"/>
    </source>
</evidence>
<protein>
    <submittedName>
        <fullName evidence="1">Uncharacterized protein</fullName>
    </submittedName>
</protein>
<keyword evidence="2" id="KW-1185">Reference proteome</keyword>
<sequence>MALIHYVEYNTTHASNFVIDVPVGYHWLLVITKTPAQFWVNGGLKEYPAHSANPLSSIAESLLSGLHRSFYQ</sequence>
<evidence type="ECO:0000313" key="1">
    <source>
        <dbReference type="EMBL" id="CAH1058121.1"/>
    </source>
</evidence>
<reference evidence="1" key="1">
    <citation type="submission" date="2021-12" db="EMBL/GenBank/DDBJ databases">
        <authorList>
            <person name="Criscuolo A."/>
        </authorList>
    </citation>
    <scope>NUCLEOTIDE SEQUENCE</scope>
    <source>
        <strain evidence="1">CIP111894</strain>
    </source>
</reference>
<gene>
    <name evidence="1" type="ORF">PAECIP111894_04294</name>
</gene>
<dbReference type="EMBL" id="CAKMAB010000029">
    <property type="protein sequence ID" value="CAH1058121.1"/>
    <property type="molecule type" value="Genomic_DNA"/>
</dbReference>
<proteinExistence type="predicted"/>
<name>A0ABN8FR56_9BACL</name>